<organism evidence="1 2">
    <name type="scientific">Zizania palustris</name>
    <name type="common">Northern wild rice</name>
    <dbReference type="NCBI Taxonomy" id="103762"/>
    <lineage>
        <taxon>Eukaryota</taxon>
        <taxon>Viridiplantae</taxon>
        <taxon>Streptophyta</taxon>
        <taxon>Embryophyta</taxon>
        <taxon>Tracheophyta</taxon>
        <taxon>Spermatophyta</taxon>
        <taxon>Magnoliopsida</taxon>
        <taxon>Liliopsida</taxon>
        <taxon>Poales</taxon>
        <taxon>Poaceae</taxon>
        <taxon>BOP clade</taxon>
        <taxon>Oryzoideae</taxon>
        <taxon>Oryzeae</taxon>
        <taxon>Zizaniinae</taxon>
        <taxon>Zizania</taxon>
    </lineage>
</organism>
<proteinExistence type="predicted"/>
<keyword evidence="2" id="KW-1185">Reference proteome</keyword>
<dbReference type="AlphaFoldDB" id="A0A8J5UZD2"/>
<dbReference type="EMBL" id="JAAALK010001159">
    <property type="protein sequence ID" value="KAG8043140.1"/>
    <property type="molecule type" value="Genomic_DNA"/>
</dbReference>
<protein>
    <submittedName>
        <fullName evidence="1">Uncharacterized protein</fullName>
    </submittedName>
</protein>
<reference evidence="1" key="1">
    <citation type="journal article" date="2021" name="bioRxiv">
        <title>Whole Genome Assembly and Annotation of Northern Wild Rice, Zizania palustris L., Supports a Whole Genome Duplication in the Zizania Genus.</title>
        <authorList>
            <person name="Haas M."/>
            <person name="Kono T."/>
            <person name="Macchietto M."/>
            <person name="Millas R."/>
            <person name="McGilp L."/>
            <person name="Shao M."/>
            <person name="Duquette J."/>
            <person name="Hirsch C.N."/>
            <person name="Kimball J."/>
        </authorList>
    </citation>
    <scope>NUCLEOTIDE SEQUENCE</scope>
    <source>
        <tissue evidence="1">Fresh leaf tissue</tissue>
    </source>
</reference>
<accession>A0A8J5UZD2</accession>
<gene>
    <name evidence="1" type="ORF">GUJ93_ZPchr0586g11356</name>
</gene>
<dbReference type="Proteomes" id="UP000729402">
    <property type="component" value="Unassembled WGS sequence"/>
</dbReference>
<evidence type="ECO:0000313" key="2">
    <source>
        <dbReference type="Proteomes" id="UP000729402"/>
    </source>
</evidence>
<comment type="caution">
    <text evidence="1">The sequence shown here is derived from an EMBL/GenBank/DDBJ whole genome shotgun (WGS) entry which is preliminary data.</text>
</comment>
<sequence>MSCCVADRASTLRQVAAAVVFPQLPRRALDLAVRSRPAVSSQWQLARDERRPSIGGRLQPSARRVDVDAYVAASSSCKEARRRFARAPVVSTRVPLGLRAWCHVSTRVWVQVRLDHA</sequence>
<name>A0A8J5UZD2_ZIZPA</name>
<reference evidence="1" key="2">
    <citation type="submission" date="2021-02" db="EMBL/GenBank/DDBJ databases">
        <authorList>
            <person name="Kimball J.A."/>
            <person name="Haas M.W."/>
            <person name="Macchietto M."/>
            <person name="Kono T."/>
            <person name="Duquette J."/>
            <person name="Shao M."/>
        </authorList>
    </citation>
    <scope>NUCLEOTIDE SEQUENCE</scope>
    <source>
        <tissue evidence="1">Fresh leaf tissue</tissue>
    </source>
</reference>
<evidence type="ECO:0000313" key="1">
    <source>
        <dbReference type="EMBL" id="KAG8043140.1"/>
    </source>
</evidence>